<dbReference type="Proteomes" id="UP000054248">
    <property type="component" value="Unassembled WGS sequence"/>
</dbReference>
<dbReference type="AlphaFoldDB" id="A0A0C3M7J2"/>
<reference evidence="2" key="2">
    <citation type="submission" date="2015-01" db="EMBL/GenBank/DDBJ databases">
        <title>Evolutionary Origins and Diversification of the Mycorrhizal Mutualists.</title>
        <authorList>
            <consortium name="DOE Joint Genome Institute"/>
            <consortium name="Mycorrhizal Genomics Consortium"/>
            <person name="Kohler A."/>
            <person name="Kuo A."/>
            <person name="Nagy L.G."/>
            <person name="Floudas D."/>
            <person name="Copeland A."/>
            <person name="Barry K.W."/>
            <person name="Cichocki N."/>
            <person name="Veneault-Fourrey C."/>
            <person name="LaButti K."/>
            <person name="Lindquist E.A."/>
            <person name="Lipzen A."/>
            <person name="Lundell T."/>
            <person name="Morin E."/>
            <person name="Murat C."/>
            <person name="Riley R."/>
            <person name="Ohm R."/>
            <person name="Sun H."/>
            <person name="Tunlid A."/>
            <person name="Henrissat B."/>
            <person name="Grigoriev I.V."/>
            <person name="Hibbett D.S."/>
            <person name="Martin F."/>
        </authorList>
    </citation>
    <scope>NUCLEOTIDE SEQUENCE [LARGE SCALE GENOMIC DNA]</scope>
    <source>
        <strain evidence="2">MUT 4182</strain>
    </source>
</reference>
<keyword evidence="2" id="KW-1185">Reference proteome</keyword>
<protein>
    <submittedName>
        <fullName evidence="1">Uncharacterized protein</fullName>
    </submittedName>
</protein>
<evidence type="ECO:0000313" key="1">
    <source>
        <dbReference type="EMBL" id="KIO29662.1"/>
    </source>
</evidence>
<evidence type="ECO:0000313" key="2">
    <source>
        <dbReference type="Proteomes" id="UP000054248"/>
    </source>
</evidence>
<organism evidence="1 2">
    <name type="scientific">Tulasnella calospora MUT 4182</name>
    <dbReference type="NCBI Taxonomy" id="1051891"/>
    <lineage>
        <taxon>Eukaryota</taxon>
        <taxon>Fungi</taxon>
        <taxon>Dikarya</taxon>
        <taxon>Basidiomycota</taxon>
        <taxon>Agaricomycotina</taxon>
        <taxon>Agaricomycetes</taxon>
        <taxon>Cantharellales</taxon>
        <taxon>Tulasnellaceae</taxon>
        <taxon>Tulasnella</taxon>
    </lineage>
</organism>
<dbReference type="EMBL" id="KN822980">
    <property type="protein sequence ID" value="KIO29662.1"/>
    <property type="molecule type" value="Genomic_DNA"/>
</dbReference>
<dbReference type="HOGENOM" id="CLU_2544285_0_0_1"/>
<sequence>MDSPKKQQVGNKESIKQNMKCSFGSVTAQIPKAKNASHLRRRVAPHLSLPGPGPRSHLPISRILRLSIRFGLGAIILGLGRVG</sequence>
<gene>
    <name evidence="1" type="ORF">M407DRAFT_164669</name>
</gene>
<accession>A0A0C3M7J2</accession>
<proteinExistence type="predicted"/>
<reference evidence="1 2" key="1">
    <citation type="submission" date="2014-04" db="EMBL/GenBank/DDBJ databases">
        <authorList>
            <consortium name="DOE Joint Genome Institute"/>
            <person name="Kuo A."/>
            <person name="Girlanda M."/>
            <person name="Perotto S."/>
            <person name="Kohler A."/>
            <person name="Nagy L.G."/>
            <person name="Floudas D."/>
            <person name="Copeland A."/>
            <person name="Barry K.W."/>
            <person name="Cichocki N."/>
            <person name="Veneault-Fourrey C."/>
            <person name="LaButti K."/>
            <person name="Lindquist E.A."/>
            <person name="Lipzen A."/>
            <person name="Lundell T."/>
            <person name="Morin E."/>
            <person name="Murat C."/>
            <person name="Sun H."/>
            <person name="Tunlid A."/>
            <person name="Henrissat B."/>
            <person name="Grigoriev I.V."/>
            <person name="Hibbett D.S."/>
            <person name="Martin F."/>
            <person name="Nordberg H.P."/>
            <person name="Cantor M.N."/>
            <person name="Hua S.X."/>
        </authorList>
    </citation>
    <scope>NUCLEOTIDE SEQUENCE [LARGE SCALE GENOMIC DNA]</scope>
    <source>
        <strain evidence="1 2">MUT 4182</strain>
    </source>
</reference>
<name>A0A0C3M7J2_9AGAM</name>